<accession>A0ABP1RGV8</accession>
<keyword evidence="3" id="KW-0328">Glycosyltransferase</keyword>
<comment type="catalytic activity">
    <reaction evidence="12">
        <text>3-O-(beta-D-glucosyl)-L-seryl-[EGF-like domain protein] + UDP-alpha-D-xylose = 3-O-[alpha-D-xylosyl-(1-&gt;3)-beta-D-glucosyl]-L-seryl-[EGF-like domain protein] + UDP + H(+)</text>
        <dbReference type="Rhea" id="RHEA:56064"/>
        <dbReference type="Rhea" id="RHEA-COMP:14610"/>
        <dbReference type="Rhea" id="RHEA-COMP:14611"/>
        <dbReference type="ChEBI" id="CHEBI:15378"/>
        <dbReference type="ChEBI" id="CHEBI:57632"/>
        <dbReference type="ChEBI" id="CHEBI:58223"/>
        <dbReference type="ChEBI" id="CHEBI:140575"/>
        <dbReference type="ChEBI" id="CHEBI:140576"/>
        <dbReference type="EC" id="2.4.2.42"/>
    </reaction>
</comment>
<evidence type="ECO:0000256" key="2">
    <source>
        <dbReference type="ARBA" id="ARBA00006351"/>
    </source>
</evidence>
<dbReference type="Gene3D" id="3.90.550.10">
    <property type="entry name" value="Spore Coat Polysaccharide Biosynthesis Protein SpsA, Chain A"/>
    <property type="match status" value="1"/>
</dbReference>
<evidence type="ECO:0000256" key="1">
    <source>
        <dbReference type="ARBA" id="ARBA00004606"/>
    </source>
</evidence>
<keyword evidence="5" id="KW-0812">Transmembrane</keyword>
<dbReference type="Pfam" id="PF01501">
    <property type="entry name" value="Glyco_transf_8"/>
    <property type="match status" value="1"/>
</dbReference>
<evidence type="ECO:0000313" key="14">
    <source>
        <dbReference type="Proteomes" id="UP001642540"/>
    </source>
</evidence>
<comment type="function">
    <text evidence="10">Glycosyltransferase which elongates the O-linked glucose attached to EGF-like repeats in the extracellular domain of Notch proteins by catalyzing the addition of xylose.</text>
</comment>
<dbReference type="PANTHER" id="PTHR46012:SF2">
    <property type="entry name" value="IP22168P"/>
    <property type="match status" value="1"/>
</dbReference>
<keyword evidence="4" id="KW-0808">Transferase</keyword>
<evidence type="ECO:0000313" key="13">
    <source>
        <dbReference type="EMBL" id="CAL8127930.1"/>
    </source>
</evidence>
<sequence>MWNILALFNLRNSLKIILLLVTTIALVKYIKFNSSQKSISSIFFNNRRSSNPKFDAVSVPKKSPIQIGIVACAGPRNANLATLESLTLIKSIIISATIYNNMKELHFHIFVDSAELEKYLEDVIMFDFILKARKNIQVQTYFYNVLTVLPAGSGKEFWATELPCTYVRLFFPEVLSTLDEILYLDTDIIITGNIGKIWERLKGIDEQKLVALVPNNELEDKNFHSIDLETFGELPHVPPKGVNAGVFYMKLESLRKIGWTSQLLELYRKYKDTVKINDQKLINLFLHYHPEMLEVLPCNYNFQHLHCSKGLTCKEAIKDQTGVQILHGTGSTFYEVDQAHHLIFEAYKKFDLGAPEGIFDGLLNPLKKYYTEVKNESTCDGALGPLLFKDVIER</sequence>
<dbReference type="PANTHER" id="PTHR46012">
    <property type="entry name" value="IP22168P"/>
    <property type="match status" value="1"/>
</dbReference>
<dbReference type="InterPro" id="IPR002495">
    <property type="entry name" value="Glyco_trans_8"/>
</dbReference>
<evidence type="ECO:0000256" key="10">
    <source>
        <dbReference type="ARBA" id="ARBA00037301"/>
    </source>
</evidence>
<evidence type="ECO:0000256" key="3">
    <source>
        <dbReference type="ARBA" id="ARBA00022676"/>
    </source>
</evidence>
<dbReference type="EC" id="2.4.2.42" evidence="11"/>
<evidence type="ECO:0000256" key="12">
    <source>
        <dbReference type="ARBA" id="ARBA00049181"/>
    </source>
</evidence>
<name>A0ABP1RGV8_9HEXA</name>
<evidence type="ECO:0000256" key="6">
    <source>
        <dbReference type="ARBA" id="ARBA00022968"/>
    </source>
</evidence>
<keyword evidence="7" id="KW-1133">Transmembrane helix</keyword>
<keyword evidence="6" id="KW-0735">Signal-anchor</keyword>
<comment type="similarity">
    <text evidence="2">Belongs to the glycosyltransferase 8 family.</text>
</comment>
<dbReference type="Proteomes" id="UP001642540">
    <property type="component" value="Unassembled WGS sequence"/>
</dbReference>
<organism evidence="13 14">
    <name type="scientific">Orchesella dallaii</name>
    <dbReference type="NCBI Taxonomy" id="48710"/>
    <lineage>
        <taxon>Eukaryota</taxon>
        <taxon>Metazoa</taxon>
        <taxon>Ecdysozoa</taxon>
        <taxon>Arthropoda</taxon>
        <taxon>Hexapoda</taxon>
        <taxon>Collembola</taxon>
        <taxon>Entomobryomorpha</taxon>
        <taxon>Entomobryoidea</taxon>
        <taxon>Orchesellidae</taxon>
        <taxon>Orchesellinae</taxon>
        <taxon>Orchesella</taxon>
    </lineage>
</organism>
<keyword evidence="8" id="KW-0472">Membrane</keyword>
<dbReference type="EMBL" id="CAXLJM020000072">
    <property type="protein sequence ID" value="CAL8127930.1"/>
    <property type="molecule type" value="Genomic_DNA"/>
</dbReference>
<protein>
    <recommendedName>
        <fullName evidence="11">UDP-D-xylose:beta-D-glucoside alpha-1,3-D-xylosyltransferase</fullName>
        <ecNumber evidence="11">2.4.2.42</ecNumber>
    </recommendedName>
</protein>
<evidence type="ECO:0000256" key="11">
    <source>
        <dbReference type="ARBA" id="ARBA00038854"/>
    </source>
</evidence>
<reference evidence="13 14" key="1">
    <citation type="submission" date="2024-08" db="EMBL/GenBank/DDBJ databases">
        <authorList>
            <person name="Cucini C."/>
            <person name="Frati F."/>
        </authorList>
    </citation>
    <scope>NUCLEOTIDE SEQUENCE [LARGE SCALE GENOMIC DNA]</scope>
</reference>
<keyword evidence="14" id="KW-1185">Reference proteome</keyword>
<keyword evidence="9" id="KW-0325">Glycoprotein</keyword>
<comment type="subcellular location">
    <subcellularLocation>
        <location evidence="1">Membrane</location>
        <topology evidence="1">Single-pass type II membrane protein</topology>
    </subcellularLocation>
</comment>
<evidence type="ECO:0000256" key="7">
    <source>
        <dbReference type="ARBA" id="ARBA00022989"/>
    </source>
</evidence>
<dbReference type="InterPro" id="IPR029044">
    <property type="entry name" value="Nucleotide-diphossugar_trans"/>
</dbReference>
<evidence type="ECO:0000256" key="8">
    <source>
        <dbReference type="ARBA" id="ARBA00023136"/>
    </source>
</evidence>
<gene>
    <name evidence="13" type="ORF">ODALV1_LOCUS22015</name>
</gene>
<proteinExistence type="inferred from homology"/>
<evidence type="ECO:0000256" key="5">
    <source>
        <dbReference type="ARBA" id="ARBA00022692"/>
    </source>
</evidence>
<dbReference type="SUPFAM" id="SSF53448">
    <property type="entry name" value="Nucleotide-diphospho-sugar transferases"/>
    <property type="match status" value="1"/>
</dbReference>
<evidence type="ECO:0000256" key="4">
    <source>
        <dbReference type="ARBA" id="ARBA00022679"/>
    </source>
</evidence>
<evidence type="ECO:0000256" key="9">
    <source>
        <dbReference type="ARBA" id="ARBA00023180"/>
    </source>
</evidence>
<comment type="caution">
    <text evidence="13">The sequence shown here is derived from an EMBL/GenBank/DDBJ whole genome shotgun (WGS) entry which is preliminary data.</text>
</comment>
<dbReference type="InterPro" id="IPR051993">
    <property type="entry name" value="Glycosyltransferase_8"/>
</dbReference>